<sequence>MSERVAEYLAGQRDAILDRLCTLIRFPSVSTDPAFAEGMRGAREFLLGRLRSIGLTEVRLLEAPGGQPAIFGAWTGAGPDRPTIMIYGHYDVQPADPLPLWHSPPFEPTIRDGRLYGRGASDVKGSTTVAVEAVAGFLAVEGGCPVNVKLFLEGEEEVGSPSLPALVKAHRELLAADAMLSADGGGAAGKQPALNIGCRGICALQFSLRTAAKDAHSGKVGGAMRNALHEIARLVASLHDEQGRVTVEGFHDGIPPLSNALRMEAASLPFDEAAWYAEFGATPFGDPAYSVRENTTMRPTVEVNGMWGGYTGDGGKTVTPAEAHAKLTMRLVPGQEPEAAQTAVKAHLERHAPPGVALEFHGRPGGTRAFTLAADHPLRAAAAAVLAREKGGRPAVTRLGGTVPITTLFQETLGIDSLMFGLASPDEDAHAPNEFFRLSSLEEGLRLWPMILTELGTMRAADFRTRG</sequence>
<dbReference type="AlphaFoldDB" id="A0A4R5QEK6"/>
<dbReference type="OrthoDB" id="9761532at2"/>
<dbReference type="GO" id="GO:0008233">
    <property type="term" value="F:peptidase activity"/>
    <property type="evidence" value="ECO:0007669"/>
    <property type="project" value="UniProtKB-KW"/>
</dbReference>
<dbReference type="NCBIfam" id="NF006053">
    <property type="entry name" value="PRK08201.1"/>
    <property type="match status" value="1"/>
</dbReference>
<proteinExistence type="predicted"/>
<gene>
    <name evidence="5" type="ORF">E2C06_19640</name>
</gene>
<keyword evidence="1" id="KW-0645">Protease</keyword>
<keyword evidence="3" id="KW-0378">Hydrolase</keyword>
<evidence type="ECO:0000259" key="4">
    <source>
        <dbReference type="Pfam" id="PF07687"/>
    </source>
</evidence>
<dbReference type="InterPro" id="IPR051458">
    <property type="entry name" value="Cyt/Met_Dipeptidase"/>
</dbReference>
<evidence type="ECO:0000313" key="6">
    <source>
        <dbReference type="Proteomes" id="UP000295096"/>
    </source>
</evidence>
<dbReference type="GO" id="GO:0046872">
    <property type="term" value="F:metal ion binding"/>
    <property type="evidence" value="ECO:0007669"/>
    <property type="project" value="UniProtKB-KW"/>
</dbReference>
<dbReference type="PANTHER" id="PTHR43270">
    <property type="entry name" value="BETA-ALA-HIS DIPEPTIDASE"/>
    <property type="match status" value="1"/>
</dbReference>
<evidence type="ECO:0000256" key="1">
    <source>
        <dbReference type="ARBA" id="ARBA00022670"/>
    </source>
</evidence>
<name>A0A4R5QEK6_9PROT</name>
<dbReference type="Proteomes" id="UP000295096">
    <property type="component" value="Unassembled WGS sequence"/>
</dbReference>
<dbReference type="Gene3D" id="3.40.630.10">
    <property type="entry name" value="Zn peptidases"/>
    <property type="match status" value="1"/>
</dbReference>
<dbReference type="NCBIfam" id="NF005914">
    <property type="entry name" value="PRK07907.1"/>
    <property type="match status" value="1"/>
</dbReference>
<organism evidence="5 6">
    <name type="scientific">Dankookia rubra</name>
    <dbReference type="NCBI Taxonomy" id="1442381"/>
    <lineage>
        <taxon>Bacteria</taxon>
        <taxon>Pseudomonadati</taxon>
        <taxon>Pseudomonadota</taxon>
        <taxon>Alphaproteobacteria</taxon>
        <taxon>Acetobacterales</taxon>
        <taxon>Roseomonadaceae</taxon>
        <taxon>Dankookia</taxon>
    </lineage>
</organism>
<dbReference type="Pfam" id="PF07687">
    <property type="entry name" value="M20_dimer"/>
    <property type="match status" value="1"/>
</dbReference>
<keyword evidence="6" id="KW-1185">Reference proteome</keyword>
<evidence type="ECO:0000256" key="3">
    <source>
        <dbReference type="ARBA" id="ARBA00022801"/>
    </source>
</evidence>
<protein>
    <submittedName>
        <fullName evidence="5">Dipeptidase</fullName>
    </submittedName>
</protein>
<dbReference type="EMBL" id="SMSJ01000030">
    <property type="protein sequence ID" value="TDH60837.1"/>
    <property type="molecule type" value="Genomic_DNA"/>
</dbReference>
<dbReference type="RefSeq" id="WP_133290315.1">
    <property type="nucleotide sequence ID" value="NZ_SMSJ01000030.1"/>
</dbReference>
<feature type="domain" description="Peptidase M20 dimerisation" evidence="4">
    <location>
        <begin position="204"/>
        <end position="355"/>
    </location>
</feature>
<dbReference type="Pfam" id="PF01546">
    <property type="entry name" value="Peptidase_M20"/>
    <property type="match status" value="1"/>
</dbReference>
<dbReference type="GO" id="GO:0006508">
    <property type="term" value="P:proteolysis"/>
    <property type="evidence" value="ECO:0007669"/>
    <property type="project" value="UniProtKB-KW"/>
</dbReference>
<evidence type="ECO:0000313" key="5">
    <source>
        <dbReference type="EMBL" id="TDH60837.1"/>
    </source>
</evidence>
<reference evidence="5 6" key="1">
    <citation type="journal article" date="2016" name="J. Microbiol.">
        <title>Dankookia rubra gen. nov., sp. nov., an alphaproteobacterium isolated from sediment of a shallow stream.</title>
        <authorList>
            <person name="Kim W.H."/>
            <person name="Kim D.H."/>
            <person name="Kang K."/>
            <person name="Ahn T.Y."/>
        </authorList>
    </citation>
    <scope>NUCLEOTIDE SEQUENCE [LARGE SCALE GENOMIC DNA]</scope>
    <source>
        <strain evidence="5 6">JCM30602</strain>
    </source>
</reference>
<dbReference type="PANTHER" id="PTHR43270:SF12">
    <property type="entry name" value="SUCCINYL-DIAMINOPIMELATE DESUCCINYLASE"/>
    <property type="match status" value="1"/>
</dbReference>
<keyword evidence="2" id="KW-0479">Metal-binding</keyword>
<comment type="caution">
    <text evidence="5">The sequence shown here is derived from an EMBL/GenBank/DDBJ whole genome shotgun (WGS) entry which is preliminary data.</text>
</comment>
<accession>A0A4R5QEK6</accession>
<dbReference type="InterPro" id="IPR011650">
    <property type="entry name" value="Peptidase_M20_dimer"/>
</dbReference>
<dbReference type="NCBIfam" id="NF006579">
    <property type="entry name" value="PRK09104.1"/>
    <property type="match status" value="1"/>
</dbReference>
<evidence type="ECO:0000256" key="2">
    <source>
        <dbReference type="ARBA" id="ARBA00022723"/>
    </source>
</evidence>
<dbReference type="SUPFAM" id="SSF53187">
    <property type="entry name" value="Zn-dependent exopeptidases"/>
    <property type="match status" value="1"/>
</dbReference>
<dbReference type="InterPro" id="IPR002933">
    <property type="entry name" value="Peptidase_M20"/>
</dbReference>
<dbReference type="Gene3D" id="3.30.70.360">
    <property type="match status" value="1"/>
</dbReference>